<evidence type="ECO:0000313" key="8">
    <source>
        <dbReference type="EMBL" id="KMZ63800.1"/>
    </source>
</evidence>
<keyword evidence="3" id="KW-1133">Transmembrane helix</keyword>
<dbReference type="GO" id="GO:0016020">
    <property type="term" value="C:membrane"/>
    <property type="evidence" value="ECO:0007669"/>
    <property type="project" value="UniProtKB-SubCell"/>
</dbReference>
<keyword evidence="5" id="KW-0175">Coiled coil</keyword>
<feature type="region of interest" description="Disordered" evidence="6">
    <location>
        <begin position="26"/>
        <end position="59"/>
    </location>
</feature>
<dbReference type="EMBL" id="LFYR01001212">
    <property type="protein sequence ID" value="KMZ63800.1"/>
    <property type="molecule type" value="Genomic_DNA"/>
</dbReference>
<feature type="domain" description="GTD-binding" evidence="7">
    <location>
        <begin position="70"/>
        <end position="168"/>
    </location>
</feature>
<reference evidence="9" key="1">
    <citation type="journal article" date="2016" name="Nature">
        <title>The genome of the seagrass Zostera marina reveals angiosperm adaptation to the sea.</title>
        <authorList>
            <person name="Olsen J.L."/>
            <person name="Rouze P."/>
            <person name="Verhelst B."/>
            <person name="Lin Y.-C."/>
            <person name="Bayer T."/>
            <person name="Collen J."/>
            <person name="Dattolo E."/>
            <person name="De Paoli E."/>
            <person name="Dittami S."/>
            <person name="Maumus F."/>
            <person name="Michel G."/>
            <person name="Kersting A."/>
            <person name="Lauritano C."/>
            <person name="Lohaus R."/>
            <person name="Toepel M."/>
            <person name="Tonon T."/>
            <person name="Vanneste K."/>
            <person name="Amirebrahimi M."/>
            <person name="Brakel J."/>
            <person name="Bostroem C."/>
            <person name="Chovatia M."/>
            <person name="Grimwood J."/>
            <person name="Jenkins J.W."/>
            <person name="Jueterbock A."/>
            <person name="Mraz A."/>
            <person name="Stam W.T."/>
            <person name="Tice H."/>
            <person name="Bornberg-Bauer E."/>
            <person name="Green P.J."/>
            <person name="Pearson G.A."/>
            <person name="Procaccini G."/>
            <person name="Duarte C.M."/>
            <person name="Schmutz J."/>
            <person name="Reusch T.B.H."/>
            <person name="Van de Peer Y."/>
        </authorList>
    </citation>
    <scope>NUCLEOTIDE SEQUENCE [LARGE SCALE GENOMIC DNA]</scope>
    <source>
        <strain evidence="9">cv. Finnish</strain>
    </source>
</reference>
<feature type="compositionally biased region" description="Basic and acidic residues" evidence="6">
    <location>
        <begin position="313"/>
        <end position="338"/>
    </location>
</feature>
<dbReference type="Pfam" id="PF04576">
    <property type="entry name" value="Zein-binding"/>
    <property type="match status" value="1"/>
</dbReference>
<dbReference type="STRING" id="29655.A0A0K9P6G9"/>
<evidence type="ECO:0000259" key="7">
    <source>
        <dbReference type="PROSITE" id="PS51775"/>
    </source>
</evidence>
<sequence>MPDSPLSNSPIPTECLRSLSWNRSVKRKFDSPPSSSPSSPVSVHRHRHHQLRNVSSPPSADVLARVEIENERYALRETLSRQQMTINQLYVELDEERNAAASAAEEAMSMILRLQREKAEVEMDGRQFKRFVEERIAHDQNEIRALEDVHYRHDQAMQALSFEVQAYRHRLLSYGIDPDDGAPRRRYELEGDLEEEEDLRSPELPNDADIQNDINGSVVAVALDNDDVGVVDDSDRRSFDTPLFDYPSLRCTTCNDDFNQSDKSVVVREHLQNIDQRTHQIEKPSSIRDNATSSTLLARDVMHDQVTSNNGKDSGDVKFRQHVGNEDDENHNTNDDRVYTVDTDYGATQLSNEVGENTKKADVKNLYRRLQILEADRESLKKAIISSRSDKVQLSLLKEIAQNLANKNGAARSDVYVAERMVAKRSLSFFSLFKSIASLILWRKKASRVKYSFGLSSHNAGLLYLLDKTPQILRPWRCLTKPRVPVRVPVRLRVRGI</sequence>
<dbReference type="PANTHER" id="PTHR31422">
    <property type="entry name" value="BNAANNG28530D PROTEIN"/>
    <property type="match status" value="1"/>
</dbReference>
<feature type="region of interest" description="Disordered" evidence="6">
    <location>
        <begin position="191"/>
        <end position="211"/>
    </location>
</feature>
<keyword evidence="4" id="KW-0472">Membrane</keyword>
<feature type="coiled-coil region" evidence="5">
    <location>
        <begin position="86"/>
        <end position="149"/>
    </location>
</feature>
<dbReference type="PANTHER" id="PTHR31422:SF0">
    <property type="entry name" value="MYOSIN-BINDING PROTEIN 7"/>
    <property type="match status" value="1"/>
</dbReference>
<feature type="region of interest" description="Disordered" evidence="6">
    <location>
        <begin position="305"/>
        <end position="338"/>
    </location>
</feature>
<proteinExistence type="predicted"/>
<keyword evidence="9" id="KW-1185">Reference proteome</keyword>
<organism evidence="8 9">
    <name type="scientific">Zostera marina</name>
    <name type="common">Eelgrass</name>
    <dbReference type="NCBI Taxonomy" id="29655"/>
    <lineage>
        <taxon>Eukaryota</taxon>
        <taxon>Viridiplantae</taxon>
        <taxon>Streptophyta</taxon>
        <taxon>Embryophyta</taxon>
        <taxon>Tracheophyta</taxon>
        <taxon>Spermatophyta</taxon>
        <taxon>Magnoliopsida</taxon>
        <taxon>Liliopsida</taxon>
        <taxon>Zosteraceae</taxon>
        <taxon>Zostera</taxon>
    </lineage>
</organism>
<evidence type="ECO:0000256" key="6">
    <source>
        <dbReference type="SAM" id="MobiDB-lite"/>
    </source>
</evidence>
<evidence type="ECO:0000256" key="3">
    <source>
        <dbReference type="ARBA" id="ARBA00022989"/>
    </source>
</evidence>
<gene>
    <name evidence="8" type="ORF">ZOSMA_39G00700</name>
</gene>
<protein>
    <recommendedName>
        <fullName evidence="7">GTD-binding domain-containing protein</fullName>
    </recommendedName>
</protein>
<name>A0A0K9P6G9_ZOSMR</name>
<evidence type="ECO:0000313" key="9">
    <source>
        <dbReference type="Proteomes" id="UP000036987"/>
    </source>
</evidence>
<comment type="caution">
    <text evidence="8">The sequence shown here is derived from an EMBL/GenBank/DDBJ whole genome shotgun (WGS) entry which is preliminary data.</text>
</comment>
<comment type="subcellular location">
    <subcellularLocation>
        <location evidence="1">Membrane</location>
    </subcellularLocation>
</comment>
<dbReference type="Proteomes" id="UP000036987">
    <property type="component" value="Unassembled WGS sequence"/>
</dbReference>
<dbReference type="AlphaFoldDB" id="A0A0K9P6G9"/>
<dbReference type="GO" id="GO:0080115">
    <property type="term" value="F:myosin XI tail binding"/>
    <property type="evidence" value="ECO:0007669"/>
    <property type="project" value="UniProtKB-ARBA"/>
</dbReference>
<dbReference type="OrthoDB" id="1060521at2759"/>
<dbReference type="InterPro" id="IPR007656">
    <property type="entry name" value="GTD-bd"/>
</dbReference>
<accession>A0A0K9P6G9</accession>
<dbReference type="OMA" id="KACRSKH"/>
<keyword evidence="2" id="KW-0812">Transmembrane</keyword>
<feature type="compositionally biased region" description="Low complexity" evidence="6">
    <location>
        <begin position="31"/>
        <end position="42"/>
    </location>
</feature>
<dbReference type="PROSITE" id="PS51775">
    <property type="entry name" value="GTD_BINDING"/>
    <property type="match status" value="1"/>
</dbReference>
<evidence type="ECO:0000256" key="4">
    <source>
        <dbReference type="ARBA" id="ARBA00023136"/>
    </source>
</evidence>
<evidence type="ECO:0000256" key="1">
    <source>
        <dbReference type="ARBA" id="ARBA00004370"/>
    </source>
</evidence>
<evidence type="ECO:0000256" key="2">
    <source>
        <dbReference type="ARBA" id="ARBA00022692"/>
    </source>
</evidence>
<evidence type="ECO:0000256" key="5">
    <source>
        <dbReference type="SAM" id="Coils"/>
    </source>
</evidence>